<dbReference type="Proteomes" id="UP000777935">
    <property type="component" value="Unassembled WGS sequence"/>
</dbReference>
<name>A0ABX2IPK7_9RHOB</name>
<comment type="caution">
    <text evidence="2">The sequence shown here is derived from an EMBL/GenBank/DDBJ whole genome shotgun (WGS) entry which is preliminary data.</text>
</comment>
<evidence type="ECO:0000256" key="1">
    <source>
        <dbReference type="SAM" id="SignalP"/>
    </source>
</evidence>
<evidence type="ECO:0000313" key="2">
    <source>
        <dbReference type="EMBL" id="NSX54798.1"/>
    </source>
</evidence>
<organism evidence="2 3">
    <name type="scientific">Parasulfitobacter algicola</name>
    <dbReference type="NCBI Taxonomy" id="2614809"/>
    <lineage>
        <taxon>Bacteria</taxon>
        <taxon>Pseudomonadati</taxon>
        <taxon>Pseudomonadota</taxon>
        <taxon>Alphaproteobacteria</taxon>
        <taxon>Rhodobacterales</taxon>
        <taxon>Roseobacteraceae</taxon>
        <taxon>Parasulfitobacter</taxon>
    </lineage>
</organism>
<gene>
    <name evidence="2" type="ORF">HRQ87_08295</name>
</gene>
<keyword evidence="1" id="KW-0732">Signal</keyword>
<accession>A0ABX2IPK7</accession>
<evidence type="ECO:0000313" key="3">
    <source>
        <dbReference type="Proteomes" id="UP000777935"/>
    </source>
</evidence>
<reference evidence="2 3" key="1">
    <citation type="submission" date="2020-06" db="EMBL/GenBank/DDBJ databases">
        <title>Sulfitobacter algicola sp. nov., isolated from green algae.</title>
        <authorList>
            <person name="Wang C."/>
        </authorList>
    </citation>
    <scope>NUCLEOTIDE SEQUENCE [LARGE SCALE GENOMIC DNA]</scope>
    <source>
        <strain evidence="2 3">1151</strain>
    </source>
</reference>
<feature type="signal peptide" evidence="1">
    <location>
        <begin position="1"/>
        <end position="38"/>
    </location>
</feature>
<feature type="chain" id="PRO_5047544538" description="Lipoprotein" evidence="1">
    <location>
        <begin position="39"/>
        <end position="216"/>
    </location>
</feature>
<proteinExistence type="predicted"/>
<dbReference type="EMBL" id="JABUFE010000003">
    <property type="protein sequence ID" value="NSX54798.1"/>
    <property type="molecule type" value="Genomic_DNA"/>
</dbReference>
<evidence type="ECO:0008006" key="4">
    <source>
        <dbReference type="Google" id="ProtNLM"/>
    </source>
</evidence>
<protein>
    <recommendedName>
        <fullName evidence="4">Lipoprotein</fullName>
    </recommendedName>
</protein>
<dbReference type="PROSITE" id="PS51257">
    <property type="entry name" value="PROKAR_LIPOPROTEIN"/>
    <property type="match status" value="1"/>
</dbReference>
<sequence>MTKNQSNSVKKIRPPSKSAFVALSICMLSLSACGPVSRATTGIPVTTQEQQDSIDYIQKLFVDACVSNFQNLTRSAEVFKANGLPYVQVQPAVGDGKDVIYADQRTSRYASFAKFRGGPLIDPKYKNLQLYSCRVGSAQISLSDANQIRKNVSEQLTRVMYKGKPLVTKNGGDYSSDFITIVAASANSYLNDKNVRAAEISLIVSPALLENTDLIK</sequence>
<dbReference type="RefSeq" id="WP_174137150.1">
    <property type="nucleotide sequence ID" value="NZ_JABUFE010000003.1"/>
</dbReference>
<keyword evidence="3" id="KW-1185">Reference proteome</keyword>